<dbReference type="PROSITE" id="PS50011">
    <property type="entry name" value="PROTEIN_KINASE_DOM"/>
    <property type="match status" value="1"/>
</dbReference>
<dbReference type="PANTHER" id="PTHR24416">
    <property type="entry name" value="TYROSINE-PROTEIN KINASE RECEPTOR"/>
    <property type="match status" value="1"/>
</dbReference>
<sequence length="301" mass="34458">MLLLVISLTFIVILILIYMTCFRKKSSRKKLFFKNNVVHDDSHLSVEEILANVHQFQREKVQLVEKLEKGKYGVCWKAIVTEVAGDLSTEIQVMVKEAVDQYDRQTLLQELMSYVRVGHHVNVLSLLGIVTENIVTEHVTQHQIACGLQYLASRAFVYGNLSAHDVLLGEGNIVKLANFAVPRRINSSTKLTQKNVQSLERIAPECLEGEGTITASSDVWSYGVLLWELFALGSDPCWNMTTHDRLVDSFECDSSLPKPEYANDEVYQIMRRCWHQDALERPSFAELCYRLFCMIPSHYLR</sequence>
<dbReference type="Proteomes" id="UP000075901">
    <property type="component" value="Unassembled WGS sequence"/>
</dbReference>
<proteinExistence type="predicted"/>
<dbReference type="Gene3D" id="1.10.510.10">
    <property type="entry name" value="Transferase(Phosphotransferase) domain 1"/>
    <property type="match status" value="1"/>
</dbReference>
<evidence type="ECO:0000259" key="2">
    <source>
        <dbReference type="PROSITE" id="PS50011"/>
    </source>
</evidence>
<feature type="domain" description="Protein kinase" evidence="2">
    <location>
        <begin position="61"/>
        <end position="300"/>
    </location>
</feature>
<organism evidence="3 4">
    <name type="scientific">Anopheles maculatus</name>
    <dbReference type="NCBI Taxonomy" id="74869"/>
    <lineage>
        <taxon>Eukaryota</taxon>
        <taxon>Metazoa</taxon>
        <taxon>Ecdysozoa</taxon>
        <taxon>Arthropoda</taxon>
        <taxon>Hexapoda</taxon>
        <taxon>Insecta</taxon>
        <taxon>Pterygota</taxon>
        <taxon>Neoptera</taxon>
        <taxon>Endopterygota</taxon>
        <taxon>Diptera</taxon>
        <taxon>Nematocera</taxon>
        <taxon>Culicoidea</taxon>
        <taxon>Culicidae</taxon>
        <taxon>Anophelinae</taxon>
        <taxon>Anopheles</taxon>
        <taxon>Anopheles maculatus group</taxon>
    </lineage>
</organism>
<dbReference type="GO" id="GO:0005524">
    <property type="term" value="F:ATP binding"/>
    <property type="evidence" value="ECO:0007669"/>
    <property type="project" value="InterPro"/>
</dbReference>
<dbReference type="EnsemblMetazoa" id="AMAM002125-RA">
    <property type="protein sequence ID" value="AMAM002125-PA"/>
    <property type="gene ID" value="AMAM002125"/>
</dbReference>
<dbReference type="Pfam" id="PF07714">
    <property type="entry name" value="PK_Tyr_Ser-Thr"/>
    <property type="match status" value="2"/>
</dbReference>
<keyword evidence="4" id="KW-1185">Reference proteome</keyword>
<dbReference type="InterPro" id="IPR000719">
    <property type="entry name" value="Prot_kinase_dom"/>
</dbReference>
<dbReference type="InterPro" id="IPR011009">
    <property type="entry name" value="Kinase-like_dom_sf"/>
</dbReference>
<keyword evidence="1" id="KW-0472">Membrane</keyword>
<evidence type="ECO:0000313" key="3">
    <source>
        <dbReference type="EnsemblMetazoa" id="AMAM002125-PA"/>
    </source>
</evidence>
<reference evidence="4" key="1">
    <citation type="submission" date="2013-09" db="EMBL/GenBank/DDBJ databases">
        <title>The Genome Sequence of Anopheles maculatus species B.</title>
        <authorList>
            <consortium name="The Broad Institute Genomics Platform"/>
            <person name="Neafsey D.E."/>
            <person name="Besansky N."/>
            <person name="Howell P."/>
            <person name="Walton C."/>
            <person name="Young S.K."/>
            <person name="Zeng Q."/>
            <person name="Gargeya S."/>
            <person name="Fitzgerald M."/>
            <person name="Haas B."/>
            <person name="Abouelleil A."/>
            <person name="Allen A.W."/>
            <person name="Alvarado L."/>
            <person name="Arachchi H.M."/>
            <person name="Berlin A.M."/>
            <person name="Chapman S.B."/>
            <person name="Gainer-Dewar J."/>
            <person name="Goldberg J."/>
            <person name="Griggs A."/>
            <person name="Gujja S."/>
            <person name="Hansen M."/>
            <person name="Howarth C."/>
            <person name="Imamovic A."/>
            <person name="Ireland A."/>
            <person name="Larimer J."/>
            <person name="McCowan C."/>
            <person name="Murphy C."/>
            <person name="Pearson M."/>
            <person name="Poon T.W."/>
            <person name="Priest M."/>
            <person name="Roberts A."/>
            <person name="Saif S."/>
            <person name="Shea T."/>
            <person name="Sisk P."/>
            <person name="Sykes S."/>
            <person name="Wortman J."/>
            <person name="Nusbaum C."/>
            <person name="Birren B."/>
        </authorList>
    </citation>
    <scope>NUCLEOTIDE SEQUENCE [LARGE SCALE GENOMIC DNA]</scope>
    <source>
        <strain evidence="4">maculatus3</strain>
    </source>
</reference>
<protein>
    <recommendedName>
        <fullName evidence="2">Protein kinase domain-containing protein</fullName>
    </recommendedName>
</protein>
<dbReference type="GO" id="GO:0005886">
    <property type="term" value="C:plasma membrane"/>
    <property type="evidence" value="ECO:0007669"/>
    <property type="project" value="TreeGrafter"/>
</dbReference>
<dbReference type="AlphaFoldDB" id="A0A182S934"/>
<dbReference type="InterPro" id="IPR050122">
    <property type="entry name" value="RTK"/>
</dbReference>
<evidence type="ECO:0000256" key="1">
    <source>
        <dbReference type="SAM" id="Phobius"/>
    </source>
</evidence>
<dbReference type="SUPFAM" id="SSF56112">
    <property type="entry name" value="Protein kinase-like (PK-like)"/>
    <property type="match status" value="1"/>
</dbReference>
<evidence type="ECO:0000313" key="4">
    <source>
        <dbReference type="Proteomes" id="UP000075901"/>
    </source>
</evidence>
<dbReference type="GO" id="GO:0004714">
    <property type="term" value="F:transmembrane receptor protein tyrosine kinase activity"/>
    <property type="evidence" value="ECO:0007669"/>
    <property type="project" value="TreeGrafter"/>
</dbReference>
<dbReference type="PRINTS" id="PR00109">
    <property type="entry name" value="TYRKINASE"/>
</dbReference>
<keyword evidence="1" id="KW-1133">Transmembrane helix</keyword>
<dbReference type="PANTHER" id="PTHR24416:SF611">
    <property type="entry name" value="TYROSINE-PROTEIN KINASE TRANSMEMBRANE RECEPTOR ROR"/>
    <property type="match status" value="1"/>
</dbReference>
<name>A0A182S934_9DIPT</name>
<accession>A0A182S934</accession>
<dbReference type="GO" id="GO:0043235">
    <property type="term" value="C:receptor complex"/>
    <property type="evidence" value="ECO:0007669"/>
    <property type="project" value="TreeGrafter"/>
</dbReference>
<dbReference type="VEuPathDB" id="VectorBase:AMAM002125"/>
<dbReference type="GO" id="GO:0007169">
    <property type="term" value="P:cell surface receptor protein tyrosine kinase signaling pathway"/>
    <property type="evidence" value="ECO:0007669"/>
    <property type="project" value="TreeGrafter"/>
</dbReference>
<reference evidence="3" key="2">
    <citation type="submission" date="2020-05" db="UniProtKB">
        <authorList>
            <consortium name="EnsemblMetazoa"/>
        </authorList>
    </citation>
    <scope>IDENTIFICATION</scope>
    <source>
        <strain evidence="3">maculatus3</strain>
    </source>
</reference>
<feature type="transmembrane region" description="Helical" evidence="1">
    <location>
        <begin position="6"/>
        <end position="22"/>
    </location>
</feature>
<dbReference type="Gene3D" id="3.30.200.20">
    <property type="entry name" value="Phosphorylase Kinase, domain 1"/>
    <property type="match status" value="1"/>
</dbReference>
<dbReference type="InterPro" id="IPR001245">
    <property type="entry name" value="Ser-Thr/Tyr_kinase_cat_dom"/>
</dbReference>
<keyword evidence="1" id="KW-0812">Transmembrane</keyword>